<dbReference type="AlphaFoldDB" id="A0A2H5QBL2"/>
<name>A0A2H5QBL2_CITUN</name>
<organism evidence="1 2">
    <name type="scientific">Citrus unshiu</name>
    <name type="common">Satsuma mandarin</name>
    <name type="synonym">Citrus nobilis var. unshiu</name>
    <dbReference type="NCBI Taxonomy" id="55188"/>
    <lineage>
        <taxon>Eukaryota</taxon>
        <taxon>Viridiplantae</taxon>
        <taxon>Streptophyta</taxon>
        <taxon>Embryophyta</taxon>
        <taxon>Tracheophyta</taxon>
        <taxon>Spermatophyta</taxon>
        <taxon>Magnoliopsida</taxon>
        <taxon>eudicotyledons</taxon>
        <taxon>Gunneridae</taxon>
        <taxon>Pentapetalae</taxon>
        <taxon>rosids</taxon>
        <taxon>malvids</taxon>
        <taxon>Sapindales</taxon>
        <taxon>Rutaceae</taxon>
        <taxon>Aurantioideae</taxon>
        <taxon>Citrus</taxon>
    </lineage>
</organism>
<accession>A0A2H5QBL2</accession>
<evidence type="ECO:0000313" key="1">
    <source>
        <dbReference type="EMBL" id="GAY62027.1"/>
    </source>
</evidence>
<comment type="caution">
    <text evidence="1">The sequence shown here is derived from an EMBL/GenBank/DDBJ whole genome shotgun (WGS) entry which is preliminary data.</text>
</comment>
<protein>
    <submittedName>
        <fullName evidence="1">Uncharacterized protein</fullName>
    </submittedName>
</protein>
<dbReference type="Proteomes" id="UP000236630">
    <property type="component" value="Unassembled WGS sequence"/>
</dbReference>
<sequence length="154" mass="18120">MGFSVCIHDERHDTNGAPIMKHWKMKRDKKYIKRVNKIHEPRAIRRVKCRATFKICKEDWFILLNNVTLLDIQVYTLTRHLQANKKWTVSEIKELSVSNERDRDRQFSVEKKARIVKNPLVVKTKGAPSTNVNKGVNTRKCGYCKQEEHTAQKC</sequence>
<evidence type="ECO:0000313" key="2">
    <source>
        <dbReference type="Proteomes" id="UP000236630"/>
    </source>
</evidence>
<reference evidence="1 2" key="1">
    <citation type="journal article" date="2017" name="Front. Genet.">
        <title>Draft sequencing of the heterozygous diploid genome of Satsuma (Citrus unshiu Marc.) using a hybrid assembly approach.</title>
        <authorList>
            <person name="Shimizu T."/>
            <person name="Tanizawa Y."/>
            <person name="Mochizuki T."/>
            <person name="Nagasaki H."/>
            <person name="Yoshioka T."/>
            <person name="Toyoda A."/>
            <person name="Fujiyama A."/>
            <person name="Kaminuma E."/>
            <person name="Nakamura Y."/>
        </authorList>
    </citation>
    <scope>NUCLEOTIDE SEQUENCE [LARGE SCALE GENOMIC DNA]</scope>
    <source>
        <strain evidence="2">cv. Miyagawa wase</strain>
    </source>
</reference>
<dbReference type="EMBL" id="BDQV01000291">
    <property type="protein sequence ID" value="GAY62027.1"/>
    <property type="molecule type" value="Genomic_DNA"/>
</dbReference>
<gene>
    <name evidence="1" type="ORF">CUMW_214630</name>
</gene>
<proteinExistence type="predicted"/>
<keyword evidence="2" id="KW-1185">Reference proteome</keyword>